<gene>
    <name evidence="4" type="ORF">JQU52_01370</name>
</gene>
<keyword evidence="5" id="KW-1185">Reference proteome</keyword>
<protein>
    <submittedName>
        <fullName evidence="4">Hydantoinase/oxoprolinase family protein</fullName>
    </submittedName>
</protein>
<dbReference type="InterPro" id="IPR049517">
    <property type="entry name" value="ACX-like_C"/>
</dbReference>
<dbReference type="GO" id="GO:0017168">
    <property type="term" value="F:5-oxoprolinase (ATP-hydrolyzing) activity"/>
    <property type="evidence" value="ECO:0007669"/>
    <property type="project" value="TreeGrafter"/>
</dbReference>
<dbReference type="SUPFAM" id="SSF53067">
    <property type="entry name" value="Actin-like ATPase domain"/>
    <property type="match status" value="1"/>
</dbReference>
<evidence type="ECO:0000259" key="2">
    <source>
        <dbReference type="Pfam" id="PF05378"/>
    </source>
</evidence>
<dbReference type="RefSeq" id="WP_230339405.1">
    <property type="nucleotide sequence ID" value="NZ_CP069798.1"/>
</dbReference>
<evidence type="ECO:0000313" key="4">
    <source>
        <dbReference type="EMBL" id="QRQ82113.1"/>
    </source>
</evidence>
<dbReference type="GO" id="GO:0006749">
    <property type="term" value="P:glutathione metabolic process"/>
    <property type="evidence" value="ECO:0007669"/>
    <property type="project" value="TreeGrafter"/>
</dbReference>
<dbReference type="EMBL" id="CP069798">
    <property type="protein sequence ID" value="QRQ82113.1"/>
    <property type="molecule type" value="Genomic_DNA"/>
</dbReference>
<dbReference type="Pfam" id="PF01968">
    <property type="entry name" value="Hydantoinase_A"/>
    <property type="match status" value="1"/>
</dbReference>
<dbReference type="PANTHER" id="PTHR11365">
    <property type="entry name" value="5-OXOPROLINASE RELATED"/>
    <property type="match status" value="1"/>
</dbReference>
<dbReference type="Pfam" id="PF05378">
    <property type="entry name" value="Hydant_A_N"/>
    <property type="match status" value="1"/>
</dbReference>
<dbReference type="KEGG" id="ptes:JQU52_01370"/>
<dbReference type="PANTHER" id="PTHR11365:SF23">
    <property type="entry name" value="HYPOTHETICAL 5-OXOPROLINASE (EUROFUNG)-RELATED"/>
    <property type="match status" value="1"/>
</dbReference>
<feature type="domain" description="Acetophenone carboxylase-like C-terminal" evidence="3">
    <location>
        <begin position="512"/>
        <end position="682"/>
    </location>
</feature>
<dbReference type="Pfam" id="PF19278">
    <property type="entry name" value="Hydant_A_C"/>
    <property type="match status" value="1"/>
</dbReference>
<feature type="domain" description="Hydantoinase/oxoprolinase N-terminal" evidence="2">
    <location>
        <begin position="6"/>
        <end position="189"/>
    </location>
</feature>
<dbReference type="InterPro" id="IPR045079">
    <property type="entry name" value="Oxoprolinase-like"/>
</dbReference>
<sequence length="692" mass="74668">MRNQFRLGVDAGGTFTDFVLAEQNGRIHLFKSPSTPHDGTVAIAHGLQQISEKFQRSVADIVQNCDLCINGTTVALNALIELKGVKVGLLATAGHEDSIEIRLGHKEEGYRYDASYPPAPQLAPRELRFGVGGRMLADGSEHTPLNEDDILKAIEVFKREGVKSVAISFVWAIRNPAHEQRARALIQQHLPDVFVCCGHEVYPQIREYTRTSTTLVNAYLSPVMAAYVRKIDQYFRDLGAVQPVRYFQSNGGLAVGEVMRERAVNAINSGPASAPQAGLFIAAPFGIDNVITVDMGGTSFDITLAKGGQTSLNRDIDFLRNRIGVPMIHVETLGAGGGSIAHINTFGMLEVGPQSAGANPGPACYGKGGELPTVTDANMALGYLKPNAVLGQSVTLDAARANTAIETHIAAPLGIDLAHAAYGISAIVNQNMANGIRRITIEQGYDPRDFALICAGGAAGMHIIALAEEMGIAKILVPKFASCLCAFGQIISDVKYTYLATETMLMQHDADLSSLNATLARLEQEGRQRLLADGFADDDIVIERSMEMRYLGQIHECTVQVPGGTVDAALLDDILAAFHARHEALFTYAEPDNPVELVNVEVAVSGKVSKPQIPQLPHARSDVREAKTGVRNMIFNADYTWYSTPVYDGTRLAAGHHIHGPALIEEPTTTIVIKPGWQAHLHQSGTYLLTKV</sequence>
<proteinExistence type="predicted"/>
<feature type="domain" description="Hydantoinase A/oxoprolinase" evidence="1">
    <location>
        <begin position="210"/>
        <end position="496"/>
    </location>
</feature>
<evidence type="ECO:0000259" key="1">
    <source>
        <dbReference type="Pfam" id="PF01968"/>
    </source>
</evidence>
<evidence type="ECO:0000313" key="5">
    <source>
        <dbReference type="Proteomes" id="UP000653156"/>
    </source>
</evidence>
<dbReference type="Proteomes" id="UP000653156">
    <property type="component" value="Chromosome"/>
</dbReference>
<organism evidence="4 5">
    <name type="scientific">Paralysiella testudinis</name>
    <dbReference type="NCBI Taxonomy" id="2809020"/>
    <lineage>
        <taxon>Bacteria</taxon>
        <taxon>Pseudomonadati</taxon>
        <taxon>Pseudomonadota</taxon>
        <taxon>Betaproteobacteria</taxon>
        <taxon>Neisseriales</taxon>
        <taxon>Neisseriaceae</taxon>
        <taxon>Paralysiella</taxon>
    </lineage>
</organism>
<dbReference type="InterPro" id="IPR043129">
    <property type="entry name" value="ATPase_NBD"/>
</dbReference>
<dbReference type="InterPro" id="IPR002821">
    <property type="entry name" value="Hydantoinase_A"/>
</dbReference>
<dbReference type="AlphaFoldDB" id="A0A892ZHK2"/>
<accession>A0A892ZHK2</accession>
<dbReference type="InterPro" id="IPR008040">
    <property type="entry name" value="Hydant_A_N"/>
</dbReference>
<name>A0A892ZHK2_9NEIS</name>
<evidence type="ECO:0000259" key="3">
    <source>
        <dbReference type="Pfam" id="PF19278"/>
    </source>
</evidence>
<dbReference type="GO" id="GO:0005829">
    <property type="term" value="C:cytosol"/>
    <property type="evidence" value="ECO:0007669"/>
    <property type="project" value="TreeGrafter"/>
</dbReference>
<reference evidence="4" key="1">
    <citation type="submission" date="2021-02" db="EMBL/GenBank/DDBJ databases">
        <title>Neisseriaceae sp. 26B isolated from the cloaca of a Common Toad-headed Turtle (Mesoclemmys nasuta).</title>
        <authorList>
            <person name="Spergser J."/>
            <person name="Busse H.-J."/>
        </authorList>
    </citation>
    <scope>NUCLEOTIDE SEQUENCE</scope>
    <source>
        <strain evidence="4">26B</strain>
    </source>
</reference>